<evidence type="ECO:0000259" key="5">
    <source>
        <dbReference type="Pfam" id="PF08125"/>
    </source>
</evidence>
<dbReference type="PANTHER" id="PTHR30524">
    <property type="entry name" value="MANNITOL-1-PHOSPHATE 5-DEHYDROGENASE"/>
    <property type="match status" value="1"/>
</dbReference>
<reference evidence="6 7" key="1">
    <citation type="submission" date="2021-05" db="EMBL/GenBank/DDBJ databases">
        <title>Novel Bacillus species.</title>
        <authorList>
            <person name="Liu G."/>
        </authorList>
    </citation>
    <scope>NUCLEOTIDE SEQUENCE [LARGE SCALE GENOMIC DNA]</scope>
    <source>
        <strain evidence="6 7">FJAT-49682</strain>
    </source>
</reference>
<feature type="domain" description="Mannitol dehydrogenase N-terminal" evidence="4">
    <location>
        <begin position="14"/>
        <end position="254"/>
    </location>
</feature>
<dbReference type="RefSeq" id="WP_213099260.1">
    <property type="nucleotide sequence ID" value="NZ_JAGYPN010000003.1"/>
</dbReference>
<keyword evidence="7" id="KW-1185">Reference proteome</keyword>
<evidence type="ECO:0000256" key="1">
    <source>
        <dbReference type="ARBA" id="ARBA00023002"/>
    </source>
</evidence>
<gene>
    <name evidence="6" type="ORF">KHA91_16035</name>
</gene>
<dbReference type="AlphaFoldDB" id="A0A942UMS6"/>
<dbReference type="NCBIfam" id="NF002969">
    <property type="entry name" value="PRK03643.1"/>
    <property type="match status" value="1"/>
</dbReference>
<evidence type="ECO:0000259" key="4">
    <source>
        <dbReference type="Pfam" id="PF01232"/>
    </source>
</evidence>
<keyword evidence="2" id="KW-0520">NAD</keyword>
<dbReference type="GO" id="GO:0019592">
    <property type="term" value="P:mannitol catabolic process"/>
    <property type="evidence" value="ECO:0007669"/>
    <property type="project" value="TreeGrafter"/>
</dbReference>
<dbReference type="Pfam" id="PF01232">
    <property type="entry name" value="Mannitol_dh"/>
    <property type="match status" value="1"/>
</dbReference>
<name>A0A942UMS6_9BACI</name>
<dbReference type="GO" id="GO:0008926">
    <property type="term" value="F:mannitol-1-phosphate 5-dehydrogenase activity"/>
    <property type="evidence" value="ECO:0007669"/>
    <property type="project" value="UniProtKB-EC"/>
</dbReference>
<proteinExistence type="predicted"/>
<dbReference type="InterPro" id="IPR013118">
    <property type="entry name" value="Mannitol_DH_C"/>
</dbReference>
<dbReference type="Proteomes" id="UP000676456">
    <property type="component" value="Unassembled WGS sequence"/>
</dbReference>
<dbReference type="InterPro" id="IPR013131">
    <property type="entry name" value="Mannitol_DH_N"/>
</dbReference>
<dbReference type="SUPFAM" id="SSF48179">
    <property type="entry name" value="6-phosphogluconate dehydrogenase C-terminal domain-like"/>
    <property type="match status" value="1"/>
</dbReference>
<dbReference type="PRINTS" id="PR00084">
    <property type="entry name" value="MTLDHDRGNASE"/>
</dbReference>
<accession>A0A942UMS6</accession>
<evidence type="ECO:0000256" key="3">
    <source>
        <dbReference type="ARBA" id="ARBA00048615"/>
    </source>
</evidence>
<dbReference type="EMBL" id="JAGYPN010000003">
    <property type="protein sequence ID" value="MBS4224230.1"/>
    <property type="molecule type" value="Genomic_DNA"/>
</dbReference>
<evidence type="ECO:0000256" key="2">
    <source>
        <dbReference type="ARBA" id="ARBA00023027"/>
    </source>
</evidence>
<evidence type="ECO:0000313" key="7">
    <source>
        <dbReference type="Proteomes" id="UP000676456"/>
    </source>
</evidence>
<protein>
    <submittedName>
        <fullName evidence="6">Tagaturonate reductase</fullName>
    </submittedName>
</protein>
<dbReference type="GO" id="GO:0009026">
    <property type="term" value="F:tagaturonate reductase activity"/>
    <property type="evidence" value="ECO:0007669"/>
    <property type="project" value="TreeGrafter"/>
</dbReference>
<dbReference type="GO" id="GO:0005829">
    <property type="term" value="C:cytosol"/>
    <property type="evidence" value="ECO:0007669"/>
    <property type="project" value="TreeGrafter"/>
</dbReference>
<dbReference type="SUPFAM" id="SSF51735">
    <property type="entry name" value="NAD(P)-binding Rossmann-fold domains"/>
    <property type="match status" value="1"/>
</dbReference>
<dbReference type="Gene3D" id="3.40.50.720">
    <property type="entry name" value="NAD(P)-binding Rossmann-like Domain"/>
    <property type="match status" value="1"/>
</dbReference>
<keyword evidence="1" id="KW-0560">Oxidoreductase</keyword>
<dbReference type="Pfam" id="PF08125">
    <property type="entry name" value="Mannitol_dh_C"/>
    <property type="match status" value="1"/>
</dbReference>
<sequence length="483" mass="55413">MKKLMMQKHVYPEKVLQFGTGNFLRAFTVWMIDRMNKESNFNGSVVTVQSTNSGTADKINRQNGLYTLCLQGIVDDQPVKEYEVIHSISRALNLHKQYNEYIELAKSPDLRFVVSNTTEAGIVYDADDCLDDRPQNSFPGKLTAFLYHRFQYFKGNKSKGLIIIPCELIDRNGDMLKEIILQLADDWGLEANFADWIKEANYFCNSLVDRIVPGFPKDQMEEIEAELGYRDELIVTGEQYHLWAIEGPDFLREEFPAEEVGLNVKIVEDLAPFRESKVYILNGAHTAMTPIAYLCGLETVGETMEDPETRRFVEELILEEVIPGTGLPEAEMKAFAKDVLNRFSNPFIQHYLLSISLNAMAKFKARNLPVLLSYVEKYEKVPERIAFALGAWIAFYRGKRGDEDIQLSDEETILAFFKKIWSSHEGSEQALREIVKSVLAYEKLWDQDLNEIQGLTESVWMHLLEIERNGMQSALKNIVIEKV</sequence>
<feature type="domain" description="Mannitol dehydrogenase C-terminal" evidence="5">
    <location>
        <begin position="269"/>
        <end position="463"/>
    </location>
</feature>
<dbReference type="GO" id="GO:0019698">
    <property type="term" value="P:D-galacturonate catabolic process"/>
    <property type="evidence" value="ECO:0007669"/>
    <property type="project" value="TreeGrafter"/>
</dbReference>
<dbReference type="PANTHER" id="PTHR30524:SF0">
    <property type="entry name" value="ALTRONATE OXIDOREDUCTASE-RELATED"/>
    <property type="match status" value="1"/>
</dbReference>
<dbReference type="Gene3D" id="1.10.1040.10">
    <property type="entry name" value="N-(1-d-carboxylethyl)-l-norvaline Dehydrogenase, domain 2"/>
    <property type="match status" value="1"/>
</dbReference>
<dbReference type="InterPro" id="IPR000669">
    <property type="entry name" value="Mannitol_DH"/>
</dbReference>
<organism evidence="6 7">
    <name type="scientific">Lederbergia citrea</name>
    <dbReference type="NCBI Taxonomy" id="2833581"/>
    <lineage>
        <taxon>Bacteria</taxon>
        <taxon>Bacillati</taxon>
        <taxon>Bacillota</taxon>
        <taxon>Bacilli</taxon>
        <taxon>Bacillales</taxon>
        <taxon>Bacillaceae</taxon>
        <taxon>Lederbergia</taxon>
    </lineage>
</organism>
<comment type="catalytic activity">
    <reaction evidence="3">
        <text>D-mannitol 1-phosphate + NAD(+) = beta-D-fructose 6-phosphate + NADH + H(+)</text>
        <dbReference type="Rhea" id="RHEA:19661"/>
        <dbReference type="ChEBI" id="CHEBI:15378"/>
        <dbReference type="ChEBI" id="CHEBI:57540"/>
        <dbReference type="ChEBI" id="CHEBI:57634"/>
        <dbReference type="ChEBI" id="CHEBI:57945"/>
        <dbReference type="ChEBI" id="CHEBI:61381"/>
        <dbReference type="EC" id="1.1.1.17"/>
    </reaction>
</comment>
<dbReference type="InterPro" id="IPR036291">
    <property type="entry name" value="NAD(P)-bd_dom_sf"/>
</dbReference>
<comment type="caution">
    <text evidence="6">The sequence shown here is derived from an EMBL/GenBank/DDBJ whole genome shotgun (WGS) entry which is preliminary data.</text>
</comment>
<dbReference type="InterPro" id="IPR008927">
    <property type="entry name" value="6-PGluconate_DH-like_C_sf"/>
</dbReference>
<evidence type="ECO:0000313" key="6">
    <source>
        <dbReference type="EMBL" id="MBS4224230.1"/>
    </source>
</evidence>
<dbReference type="InterPro" id="IPR013328">
    <property type="entry name" value="6PGD_dom2"/>
</dbReference>